<dbReference type="InterPro" id="IPR006133">
    <property type="entry name" value="DNA-dir_DNA_pol_B_exonuc"/>
</dbReference>
<organism evidence="14">
    <name type="scientific">uncultured Caudovirales phage</name>
    <dbReference type="NCBI Taxonomy" id="2100421"/>
    <lineage>
        <taxon>Viruses</taxon>
        <taxon>Duplodnaviria</taxon>
        <taxon>Heunggongvirae</taxon>
        <taxon>Uroviricota</taxon>
        <taxon>Caudoviricetes</taxon>
        <taxon>Peduoviridae</taxon>
        <taxon>Maltschvirus</taxon>
        <taxon>Maltschvirus maltsch</taxon>
    </lineage>
</organism>
<evidence type="ECO:0000259" key="12">
    <source>
        <dbReference type="Pfam" id="PF00136"/>
    </source>
</evidence>
<dbReference type="Pfam" id="PF03104">
    <property type="entry name" value="DNA_pol_B_exo1"/>
    <property type="match status" value="1"/>
</dbReference>
<dbReference type="Gene3D" id="1.20.1280.300">
    <property type="match status" value="1"/>
</dbReference>
<evidence type="ECO:0000256" key="11">
    <source>
        <dbReference type="ARBA" id="ARBA00049244"/>
    </source>
</evidence>
<keyword evidence="7" id="KW-0378">Hydrolase</keyword>
<protein>
    <recommendedName>
        <fullName evidence="2">DNA-directed DNA polymerase</fullName>
        <ecNumber evidence="2">2.7.7.7</ecNumber>
    </recommendedName>
</protein>
<dbReference type="GO" id="GO:0006261">
    <property type="term" value="P:DNA-templated DNA replication"/>
    <property type="evidence" value="ECO:0007669"/>
    <property type="project" value="TreeGrafter"/>
</dbReference>
<comment type="catalytic activity">
    <reaction evidence="11">
        <text>DNA(n) + a 2'-deoxyribonucleoside 5'-triphosphate = DNA(n+1) + diphosphate</text>
        <dbReference type="Rhea" id="RHEA:22508"/>
        <dbReference type="Rhea" id="RHEA-COMP:17339"/>
        <dbReference type="Rhea" id="RHEA-COMP:17340"/>
        <dbReference type="ChEBI" id="CHEBI:33019"/>
        <dbReference type="ChEBI" id="CHEBI:61560"/>
        <dbReference type="ChEBI" id="CHEBI:173112"/>
        <dbReference type="EC" id="2.7.7.7"/>
    </reaction>
</comment>
<dbReference type="Pfam" id="PF00136">
    <property type="entry name" value="DNA_pol_B"/>
    <property type="match status" value="1"/>
</dbReference>
<evidence type="ECO:0000256" key="10">
    <source>
        <dbReference type="ARBA" id="ARBA00023125"/>
    </source>
</evidence>
<dbReference type="SUPFAM" id="SSF53098">
    <property type="entry name" value="Ribonuclease H-like"/>
    <property type="match status" value="1"/>
</dbReference>
<dbReference type="Gene3D" id="3.30.342.10">
    <property type="entry name" value="DNA Polymerase, chain B, domain 1"/>
    <property type="match status" value="1"/>
</dbReference>
<evidence type="ECO:0000256" key="7">
    <source>
        <dbReference type="ARBA" id="ARBA00022801"/>
    </source>
</evidence>
<evidence type="ECO:0000256" key="6">
    <source>
        <dbReference type="ARBA" id="ARBA00022722"/>
    </source>
</evidence>
<dbReference type="SMART" id="SM00486">
    <property type="entry name" value="POLBc"/>
    <property type="match status" value="1"/>
</dbReference>
<evidence type="ECO:0000256" key="4">
    <source>
        <dbReference type="ARBA" id="ARBA00022695"/>
    </source>
</evidence>
<evidence type="ECO:0000256" key="5">
    <source>
        <dbReference type="ARBA" id="ARBA00022705"/>
    </source>
</evidence>
<dbReference type="InterPro" id="IPR050240">
    <property type="entry name" value="DNA_pol_type-B"/>
</dbReference>
<dbReference type="Gene3D" id="3.30.420.10">
    <property type="entry name" value="Ribonuclease H-like superfamily/Ribonuclease H"/>
    <property type="match status" value="1"/>
</dbReference>
<keyword evidence="6" id="KW-0540">Nuclease</keyword>
<keyword evidence="4" id="KW-0548">Nucleotidyltransferase</keyword>
<dbReference type="InterPro" id="IPR043502">
    <property type="entry name" value="DNA/RNA_pol_sf"/>
</dbReference>
<evidence type="ECO:0000313" key="14">
    <source>
        <dbReference type="EMBL" id="CAB4222705.1"/>
    </source>
</evidence>
<dbReference type="Gene3D" id="3.90.1600.10">
    <property type="entry name" value="Palm domain of DNA polymerase"/>
    <property type="match status" value="1"/>
</dbReference>
<dbReference type="PRINTS" id="PR00106">
    <property type="entry name" value="DNAPOLB"/>
</dbReference>
<keyword evidence="5" id="KW-0235">DNA replication</keyword>
<keyword evidence="3" id="KW-0808">Transferase</keyword>
<keyword evidence="10" id="KW-0238">DNA-binding</keyword>
<dbReference type="EC" id="2.7.7.7" evidence="2"/>
<comment type="similarity">
    <text evidence="1">Belongs to the DNA polymerase type-B family.</text>
</comment>
<dbReference type="GO" id="GO:0016787">
    <property type="term" value="F:hydrolase activity"/>
    <property type="evidence" value="ECO:0007669"/>
    <property type="project" value="UniProtKB-KW"/>
</dbReference>
<gene>
    <name evidence="14" type="ORF">UFOVP1655_191</name>
</gene>
<feature type="domain" description="DNA-directed DNA polymerase family B exonuclease" evidence="13">
    <location>
        <begin position="92"/>
        <end position="274"/>
    </location>
</feature>
<dbReference type="GO" id="GO:0039693">
    <property type="term" value="P:viral DNA genome replication"/>
    <property type="evidence" value="ECO:0007669"/>
    <property type="project" value="UniProtKB-KW"/>
</dbReference>
<dbReference type="GO" id="GO:0000166">
    <property type="term" value="F:nucleotide binding"/>
    <property type="evidence" value="ECO:0007669"/>
    <property type="project" value="InterPro"/>
</dbReference>
<dbReference type="InterPro" id="IPR023211">
    <property type="entry name" value="DNA_pol_palm_dom_sf"/>
</dbReference>
<dbReference type="InterPro" id="IPR006172">
    <property type="entry name" value="DNA-dir_DNA_pol_B"/>
</dbReference>
<evidence type="ECO:0000256" key="9">
    <source>
        <dbReference type="ARBA" id="ARBA00023109"/>
    </source>
</evidence>
<sequence>MSNSVDVSKDFYTNVRVWGNSIYYRGIQNGKRVKLKLEYEPSLYLKSNKVTEYKTLNGEFLDRKKFDGIREAKDYIKQFESVSNASPIYGNTKFEYAFIADQHNQMIDWEQDKILIGVIDIEVGSENGFPDPYKANEPITAITITYINDKTYVFGCGDYITQGEEIYIKCKDEYTLCKKFLELWMVKCPDIITGWNTKFFDIPYIVNRFVKILGEPLTKKLSPWNTISERSVNSMGKSKIYYEMMGVSSLDYIELYKWYAPDGKSQESYRLDNIANVELGESKLSYEEFENLHQLYRLNYQKFIEYNIQDVKLILMMEEKLKLLELALTMAYDTKTNYEDVFAQTRMWDAMTYSHLLEKGIIVPPNVYKEKDGMFEGAYVKEPQIGKHDWVASFDLNSLYPHLIMQYNISPETLIAVEDYTPEMRDISSLCHIERLLHKEIDTSKINGVTFTPNGQFYKTDIQGFLPQMMYEMYSDRKKYKNMMLDAKREKEKETDSFKKYELEKKIARYDNLQLAKKLSLNSAYGALGSQYFRFYDLRMAVSVTTSGQFAIRWIENKINGYMNSLLKTDKDYVIASDTDSIYLRLSELVDSVYQGPKDTDKVIAFMDKVCEDKLQPFIDKSYKELADYVHAYDQKMIMKREALADKGIWTAKKRYILNVYNNEGVQYKEPYMKVMGLEMVKSSTPSAIRTKMKESIGIILKGTENDIHEFIKNFKQEFYSLPTEDISFPRGVNGLAKYQHALTLYKSGTPIHVKGAILYNNYLKQFGLDKKYPYIQEGEKLKFTYLKMPNPIKDTVISYSGRLPTEFGLDKYVDYDMQFKKTFIDPIKVILDCVGWTTEKTSNLEAFFS</sequence>
<proteinExistence type="inferred from homology"/>
<name>A0A6J5T4I5_9CAUD</name>
<evidence type="ECO:0000256" key="1">
    <source>
        <dbReference type="ARBA" id="ARBA00005755"/>
    </source>
</evidence>
<evidence type="ECO:0000259" key="13">
    <source>
        <dbReference type="Pfam" id="PF03104"/>
    </source>
</evidence>
<dbReference type="PANTHER" id="PTHR10322:SF23">
    <property type="entry name" value="DNA POLYMERASE DELTA CATALYTIC SUBUNIT"/>
    <property type="match status" value="1"/>
</dbReference>
<dbReference type="EMBL" id="LR797523">
    <property type="protein sequence ID" value="CAB4222705.1"/>
    <property type="molecule type" value="Genomic_DNA"/>
</dbReference>
<accession>A0A6J5T4I5</accession>
<dbReference type="InterPro" id="IPR036397">
    <property type="entry name" value="RNaseH_sf"/>
</dbReference>
<evidence type="ECO:0000256" key="8">
    <source>
        <dbReference type="ARBA" id="ARBA00022932"/>
    </source>
</evidence>
<dbReference type="GO" id="GO:0003887">
    <property type="term" value="F:DNA-directed DNA polymerase activity"/>
    <property type="evidence" value="ECO:0007669"/>
    <property type="project" value="UniProtKB-KW"/>
</dbReference>
<dbReference type="InterPro" id="IPR006134">
    <property type="entry name" value="DNA-dir_DNA_pol_B_multi_dom"/>
</dbReference>
<dbReference type="InterPro" id="IPR012337">
    <property type="entry name" value="RNaseH-like_sf"/>
</dbReference>
<dbReference type="Gene3D" id="3.40.1820.10">
    <property type="entry name" value="DnaQ-like 3'-5' exonuclease"/>
    <property type="match status" value="1"/>
</dbReference>
<reference evidence="14" key="1">
    <citation type="submission" date="2020-05" db="EMBL/GenBank/DDBJ databases">
        <authorList>
            <person name="Chiriac C."/>
            <person name="Salcher M."/>
            <person name="Ghai R."/>
            <person name="Kavagutti S V."/>
        </authorList>
    </citation>
    <scope>NUCLEOTIDE SEQUENCE</scope>
</reference>
<keyword evidence="8" id="KW-0239">DNA-directed DNA polymerase</keyword>
<keyword evidence="9" id="KW-1194">Viral DNA replication</keyword>
<dbReference type="GO" id="GO:0004518">
    <property type="term" value="F:nuclease activity"/>
    <property type="evidence" value="ECO:0007669"/>
    <property type="project" value="UniProtKB-KW"/>
</dbReference>
<feature type="domain" description="DNA-directed DNA polymerase family B multifunctional" evidence="12">
    <location>
        <begin position="355"/>
        <end position="719"/>
    </location>
</feature>
<dbReference type="PANTHER" id="PTHR10322">
    <property type="entry name" value="DNA POLYMERASE CATALYTIC SUBUNIT"/>
    <property type="match status" value="1"/>
</dbReference>
<evidence type="ECO:0000256" key="2">
    <source>
        <dbReference type="ARBA" id="ARBA00012417"/>
    </source>
</evidence>
<evidence type="ECO:0000256" key="3">
    <source>
        <dbReference type="ARBA" id="ARBA00022679"/>
    </source>
</evidence>
<dbReference type="GO" id="GO:0003677">
    <property type="term" value="F:DNA binding"/>
    <property type="evidence" value="ECO:0007669"/>
    <property type="project" value="UniProtKB-KW"/>
</dbReference>
<dbReference type="SUPFAM" id="SSF56672">
    <property type="entry name" value="DNA/RNA polymerases"/>
    <property type="match status" value="1"/>
</dbReference>